<reference evidence="1 2" key="1">
    <citation type="submission" date="2020-04" db="EMBL/GenBank/DDBJ databases">
        <authorList>
            <person name="Liu A."/>
        </authorList>
    </citation>
    <scope>NUCLEOTIDE SEQUENCE [LARGE SCALE GENOMIC DNA]</scope>
    <source>
        <strain evidence="1 2">RZ02</strain>
    </source>
</reference>
<proteinExistence type="predicted"/>
<gene>
    <name evidence="1" type="ORF">HKD42_04415</name>
</gene>
<dbReference type="Proteomes" id="UP000561181">
    <property type="component" value="Unassembled WGS sequence"/>
</dbReference>
<dbReference type="AlphaFoldDB" id="A0A848QM99"/>
<name>A0A848QM99_9SPHN</name>
<accession>A0A848QM99</accession>
<keyword evidence="2" id="KW-1185">Reference proteome</keyword>
<comment type="caution">
    <text evidence="1">The sequence shown here is derived from an EMBL/GenBank/DDBJ whole genome shotgun (WGS) entry which is preliminary data.</text>
</comment>
<evidence type="ECO:0000313" key="2">
    <source>
        <dbReference type="Proteomes" id="UP000561181"/>
    </source>
</evidence>
<dbReference type="EMBL" id="JABCRE010000002">
    <property type="protein sequence ID" value="NMW31295.1"/>
    <property type="molecule type" value="Genomic_DNA"/>
</dbReference>
<sequence>MLLHPWPVRNPASMVNERCDSDPSPAETLSIVPSGHIKSAQTSLPIVKTWWLAAAQLAAQLGNCAGVIWGPSAERISVKDFEEQSDKWNNKGTFPSSGLVRFIDDLDEGLRTNGLSFFTKQELRIEPELVDDRDFAERLGFRLVQTLIHRETLNAVEEFIGPDGSKLKLVPSQNGKFVRVWRG</sequence>
<protein>
    <submittedName>
        <fullName evidence="1">Uncharacterized protein</fullName>
    </submittedName>
</protein>
<organism evidence="1 2">
    <name type="scientific">Pontixanthobacter rizhaonensis</name>
    <dbReference type="NCBI Taxonomy" id="2730337"/>
    <lineage>
        <taxon>Bacteria</taxon>
        <taxon>Pseudomonadati</taxon>
        <taxon>Pseudomonadota</taxon>
        <taxon>Alphaproteobacteria</taxon>
        <taxon>Sphingomonadales</taxon>
        <taxon>Erythrobacteraceae</taxon>
        <taxon>Pontixanthobacter</taxon>
    </lineage>
</organism>
<evidence type="ECO:0000313" key="1">
    <source>
        <dbReference type="EMBL" id="NMW31295.1"/>
    </source>
</evidence>
<dbReference type="RefSeq" id="WP_170010657.1">
    <property type="nucleotide sequence ID" value="NZ_JABCRE010000002.1"/>
</dbReference>